<dbReference type="Proteomes" id="UP000239563">
    <property type="component" value="Chromosome V"/>
</dbReference>
<dbReference type="PANTHER" id="PTHR10131:SF94">
    <property type="entry name" value="TNF RECEPTOR-ASSOCIATED FACTOR 4"/>
    <property type="match status" value="1"/>
</dbReference>
<evidence type="ECO:0008006" key="10">
    <source>
        <dbReference type="Google" id="ProtNLM"/>
    </source>
</evidence>
<dbReference type="AlphaFoldDB" id="A0A2N8UC18"/>
<accession>A0A2N8UC18</accession>
<reference evidence="8 9" key="1">
    <citation type="submission" date="2017-02" db="EMBL/GenBank/DDBJ databases">
        <authorList>
            <person name="Peterson S.W."/>
        </authorList>
    </citation>
    <scope>NUCLEOTIDE SEQUENCE [LARGE SCALE GENOMIC DNA]</scope>
    <source>
        <strain evidence="8 9">SRS1_H2-8</strain>
    </source>
</reference>
<keyword evidence="3 4" id="KW-0862">Zinc</keyword>
<evidence type="ECO:0000256" key="4">
    <source>
        <dbReference type="PROSITE-ProRule" id="PRU00207"/>
    </source>
</evidence>
<dbReference type="InterPro" id="IPR017907">
    <property type="entry name" value="Znf_RING_CS"/>
</dbReference>
<dbReference type="Gene3D" id="3.30.40.10">
    <property type="entry name" value="Zinc/RING finger domain, C3HC4 (zinc finger)"/>
    <property type="match status" value="3"/>
</dbReference>
<dbReference type="InterPro" id="IPR027370">
    <property type="entry name" value="Znf-RING_euk"/>
</dbReference>
<dbReference type="EMBL" id="LT795058">
    <property type="protein sequence ID" value="SJX62546.1"/>
    <property type="molecule type" value="Genomic_DNA"/>
</dbReference>
<evidence type="ECO:0000256" key="1">
    <source>
        <dbReference type="ARBA" id="ARBA00022723"/>
    </source>
</evidence>
<dbReference type="PROSITE" id="PS50145">
    <property type="entry name" value="ZF_TRAF"/>
    <property type="match status" value="1"/>
</dbReference>
<feature type="compositionally biased region" description="Polar residues" evidence="5">
    <location>
        <begin position="498"/>
        <end position="513"/>
    </location>
</feature>
<gene>
    <name evidence="8" type="ORF">SRS1_13393</name>
</gene>
<dbReference type="SMART" id="SM00184">
    <property type="entry name" value="RING"/>
    <property type="match status" value="1"/>
</dbReference>
<keyword evidence="2 4" id="KW-0863">Zinc-finger</keyword>
<evidence type="ECO:0000256" key="3">
    <source>
        <dbReference type="ARBA" id="ARBA00022833"/>
    </source>
</evidence>
<feature type="zinc finger region" description="TRAF-type" evidence="4">
    <location>
        <begin position="244"/>
        <end position="289"/>
    </location>
</feature>
<feature type="compositionally biased region" description="Polar residues" evidence="5">
    <location>
        <begin position="41"/>
        <end position="51"/>
    </location>
</feature>
<feature type="compositionally biased region" description="Low complexity" evidence="5">
    <location>
        <begin position="522"/>
        <end position="540"/>
    </location>
</feature>
<dbReference type="Pfam" id="PF02176">
    <property type="entry name" value="zf-TRAF"/>
    <property type="match status" value="1"/>
</dbReference>
<evidence type="ECO:0000259" key="6">
    <source>
        <dbReference type="PROSITE" id="PS50089"/>
    </source>
</evidence>
<proteinExistence type="predicted"/>
<dbReference type="InterPro" id="IPR001841">
    <property type="entry name" value="Znf_RING"/>
</dbReference>
<dbReference type="GO" id="GO:0008270">
    <property type="term" value="F:zinc ion binding"/>
    <property type="evidence" value="ECO:0007669"/>
    <property type="project" value="UniProtKB-KW"/>
</dbReference>
<sequence>MPEPSEAEPSSGASSSSQRAINRRRSSSTRSARSRPLQPRAPSSVSQRSDASIISSGIQQLSWTTGDSFDYVDDDARISAFLHCPICLGPFLEPYASNVCSHTFCRQCITTALSTQHSAEDDADALVAATTTQRCPTCRTTLELEDFRPTALLIKNMVDTLHVRCPNKPKGCDYECERHLLRGHVASDCAFEYVDQNLIEGKRCGCSAKVMRKDWATHGLSCPKRKVACPTCDASLCFDELEKHSQTCSPEPAVCDFCHLDTIKSRLTFHIANDCDQAPVLCPHSAFGCSWIGPRRRLSRSHDTASKSTEQTHLEDECRFEPLKAFFDLFSQHVDSLKEEDTVLKARLDDFQTRQLGQARRVDDCVHSLGSWYRSAGELRSVALEQRARGSQIGVDGEWDEFPLDSQNWERSLSQQSFGARQSRAQSASGIPSMDLATWARRQYSDLSSSDLLDQANAGARLPSQRAASSHPSAIMDDGVYSHPSPRYLAPPPAARSMPSTTSGRLASHTPSPSRERTSYLAGADTGASATTRRSAASTSMLTPLEASSAGTSVLSPLAYSFATGPVPETDRDAVDRSSLDAAIASLTASVAGLSSGLSSLDKRTEDGHIAAVKAGFDAGRVQEEVASLRHGLHAVRMQIHQILMQQQRHALFSSPSSMANLSPTAAAAAGGATADATPGPSHLLPPAPGLPMLSPPLLRRWAGLEHTKL</sequence>
<dbReference type="InterPro" id="IPR001293">
    <property type="entry name" value="Znf_TRAF"/>
</dbReference>
<dbReference type="PROSITE" id="PS00518">
    <property type="entry name" value="ZF_RING_1"/>
    <property type="match status" value="1"/>
</dbReference>
<evidence type="ECO:0000256" key="5">
    <source>
        <dbReference type="SAM" id="MobiDB-lite"/>
    </source>
</evidence>
<evidence type="ECO:0000313" key="8">
    <source>
        <dbReference type="EMBL" id="SJX62546.1"/>
    </source>
</evidence>
<feature type="region of interest" description="Disordered" evidence="5">
    <location>
        <begin position="460"/>
        <end position="548"/>
    </location>
</feature>
<feature type="domain" description="RING-type" evidence="6">
    <location>
        <begin position="84"/>
        <end position="139"/>
    </location>
</feature>
<evidence type="ECO:0000313" key="9">
    <source>
        <dbReference type="Proteomes" id="UP000239563"/>
    </source>
</evidence>
<name>A0A2N8UC18_9BASI</name>
<evidence type="ECO:0000256" key="2">
    <source>
        <dbReference type="ARBA" id="ARBA00022771"/>
    </source>
</evidence>
<dbReference type="SUPFAM" id="SSF57850">
    <property type="entry name" value="RING/U-box"/>
    <property type="match status" value="1"/>
</dbReference>
<evidence type="ECO:0000259" key="7">
    <source>
        <dbReference type="PROSITE" id="PS50145"/>
    </source>
</evidence>
<dbReference type="PROSITE" id="PS50089">
    <property type="entry name" value="ZF_RING_2"/>
    <property type="match status" value="1"/>
</dbReference>
<feature type="domain" description="TRAF-type" evidence="7">
    <location>
        <begin position="244"/>
        <end position="289"/>
    </location>
</feature>
<dbReference type="InterPro" id="IPR013083">
    <property type="entry name" value="Znf_RING/FYVE/PHD"/>
</dbReference>
<organism evidence="8 9">
    <name type="scientific">Sporisorium reilianum f. sp. reilianum</name>
    <dbReference type="NCBI Taxonomy" id="72559"/>
    <lineage>
        <taxon>Eukaryota</taxon>
        <taxon>Fungi</taxon>
        <taxon>Dikarya</taxon>
        <taxon>Basidiomycota</taxon>
        <taxon>Ustilaginomycotina</taxon>
        <taxon>Ustilaginomycetes</taxon>
        <taxon>Ustilaginales</taxon>
        <taxon>Ustilaginaceae</taxon>
        <taxon>Sporisorium</taxon>
    </lineage>
</organism>
<keyword evidence="1 4" id="KW-0479">Metal-binding</keyword>
<feature type="compositionally biased region" description="Low complexity" evidence="5">
    <location>
        <begin position="7"/>
        <end position="17"/>
    </location>
</feature>
<dbReference type="Pfam" id="PF13445">
    <property type="entry name" value="zf-RING_UBOX"/>
    <property type="match status" value="1"/>
</dbReference>
<protein>
    <recommendedName>
        <fullName evidence="10">RING-type domain-containing protein</fullName>
    </recommendedName>
</protein>
<feature type="region of interest" description="Disordered" evidence="5">
    <location>
        <begin position="1"/>
        <end position="51"/>
    </location>
</feature>
<dbReference type="PANTHER" id="PTHR10131">
    <property type="entry name" value="TNF RECEPTOR ASSOCIATED FACTOR"/>
    <property type="match status" value="1"/>
</dbReference>